<comment type="catalytic activity">
    <reaction evidence="1">
        <text>a 3-(acyloxy)acyl derivative of bacterial toxin + H2O = a 3-hydroxyacyl derivative of bacterial toxin + a fatty acid + H(+)</text>
        <dbReference type="Rhea" id="RHEA:12032"/>
        <dbReference type="ChEBI" id="CHEBI:15377"/>
        <dbReference type="ChEBI" id="CHEBI:15378"/>
        <dbReference type="ChEBI" id="CHEBI:28868"/>
        <dbReference type="ChEBI" id="CHEBI:136853"/>
        <dbReference type="ChEBI" id="CHEBI:140675"/>
        <dbReference type="EC" id="3.1.1.77"/>
    </reaction>
</comment>
<comment type="function">
    <text evidence="1">Has lipid A 3-O-deacylase activity. Hydrolyzes the ester bond at the 3 position of lipid A, a bioactive component of lipopolysaccharide (LPS), thereby releasing the primary fatty acyl moiety.</text>
</comment>
<keyword evidence="1" id="KW-0472">Membrane</keyword>
<comment type="subcellular location">
    <subcellularLocation>
        <location evidence="1">Cell outer membrane</location>
        <topology evidence="1">Multi-pass membrane protein</topology>
    </subcellularLocation>
</comment>
<keyword evidence="5" id="KW-1185">Reference proteome</keyword>
<dbReference type="AlphaFoldDB" id="A0A1G9QJ82"/>
<evidence type="ECO:0000256" key="2">
    <source>
        <dbReference type="PIRSR" id="PIRSR029681-2"/>
    </source>
</evidence>
<comment type="subunit">
    <text evidence="1">Homodimer.</text>
</comment>
<dbReference type="RefSeq" id="WP_091567145.1">
    <property type="nucleotide sequence ID" value="NZ_FNHP01000002.1"/>
</dbReference>
<keyword evidence="3" id="KW-0732">Signal</keyword>
<accession>A0A1G9QJ82</accession>
<dbReference type="PIRSF" id="PIRSF029681">
    <property type="entry name" value="PagL"/>
    <property type="match status" value="1"/>
</dbReference>
<keyword evidence="1" id="KW-0378">Hydrolase</keyword>
<evidence type="ECO:0000313" key="5">
    <source>
        <dbReference type="Proteomes" id="UP000198552"/>
    </source>
</evidence>
<organism evidence="4 5">
    <name type="scientific">Oryzisolibacter propanilivorax</name>
    <dbReference type="NCBI Taxonomy" id="1527607"/>
    <lineage>
        <taxon>Bacteria</taxon>
        <taxon>Pseudomonadati</taxon>
        <taxon>Pseudomonadota</taxon>
        <taxon>Betaproteobacteria</taxon>
        <taxon>Burkholderiales</taxon>
        <taxon>Comamonadaceae</taxon>
        <taxon>Oryzisolibacter</taxon>
    </lineage>
</organism>
<proteinExistence type="inferred from homology"/>
<protein>
    <recommendedName>
        <fullName evidence="1">Lipid A deacylase</fullName>
        <ecNumber evidence="1">3.1.1.77</ecNumber>
    </recommendedName>
    <alternativeName>
        <fullName evidence="1">LPS 3-O-deacylase</fullName>
    </alternativeName>
    <alternativeName>
        <fullName evidence="1">Outer membrane enzyme</fullName>
    </alternativeName>
</protein>
<dbReference type="GO" id="GO:0009279">
    <property type="term" value="C:cell outer membrane"/>
    <property type="evidence" value="ECO:0007669"/>
    <property type="project" value="UniProtKB-SubCell"/>
</dbReference>
<dbReference type="STRING" id="1527607.SAMN05428957_102364"/>
<gene>
    <name evidence="4" type="ORF">SAMN05428957_102364</name>
</gene>
<sequence length="198" mass="21541">MPLQRAFAPRRPLALTGLGGAAISTLLLAAQPALAQTPVADTPSVYLQAGRARGDTDALTLGATLPWRSFQRELWGSAVTGHWDLYVSRWSYDAVPGRSGHSTLLGVTPVLRLTPDQGRSAFFVEGGIGATYADKRYVTPDREFSTRFNFASHLGAGVRLGAQRQHELLLRVQHVSNAGIKHPNPGNNFVQLRYALHF</sequence>
<evidence type="ECO:0000256" key="1">
    <source>
        <dbReference type="PIRNR" id="PIRNR029681"/>
    </source>
</evidence>
<feature type="chain" id="PRO_5011787517" description="Lipid A deacylase" evidence="3">
    <location>
        <begin position="36"/>
        <end position="198"/>
    </location>
</feature>
<evidence type="ECO:0000313" key="4">
    <source>
        <dbReference type="EMBL" id="SDM11104.1"/>
    </source>
</evidence>
<dbReference type="Gene3D" id="2.40.160.20">
    <property type="match status" value="1"/>
</dbReference>
<dbReference type="EMBL" id="FNHP01000002">
    <property type="protein sequence ID" value="SDM11104.1"/>
    <property type="molecule type" value="Genomic_DNA"/>
</dbReference>
<comment type="similarity">
    <text evidence="1">Belongs to the PagL family.</text>
</comment>
<dbReference type="OrthoDB" id="5297282at2"/>
<evidence type="ECO:0000256" key="3">
    <source>
        <dbReference type="SAM" id="SignalP"/>
    </source>
</evidence>
<dbReference type="Proteomes" id="UP000198552">
    <property type="component" value="Unassembled WGS sequence"/>
</dbReference>
<reference evidence="5" key="1">
    <citation type="submission" date="2016-10" db="EMBL/GenBank/DDBJ databases">
        <authorList>
            <person name="Varghese N."/>
            <person name="Submissions S."/>
        </authorList>
    </citation>
    <scope>NUCLEOTIDE SEQUENCE [LARGE SCALE GENOMIC DNA]</scope>
    <source>
        <strain evidence="5">EPL6</strain>
    </source>
</reference>
<keyword evidence="1" id="KW-0998">Cell outer membrane</keyword>
<dbReference type="InterPro" id="IPR018550">
    <property type="entry name" value="Lipid-A_deacylase-rel"/>
</dbReference>
<feature type="signal peptide" evidence="3">
    <location>
        <begin position="1"/>
        <end position="35"/>
    </location>
</feature>
<feature type="site" description="Critical for activity" evidence="2">
    <location>
        <position position="177"/>
    </location>
</feature>
<name>A0A1G9QJ82_9BURK</name>
<dbReference type="EC" id="3.1.1.77" evidence="1"/>
<dbReference type="GO" id="GO:0050528">
    <property type="term" value="F:acyloxyacyl hydrolase activity"/>
    <property type="evidence" value="ECO:0007669"/>
    <property type="project" value="UniProtKB-EC"/>
</dbReference>
<dbReference type="Pfam" id="PF09411">
    <property type="entry name" value="PagL"/>
    <property type="match status" value="1"/>
</dbReference>